<accession>A0AAD1S254</accession>
<protein>
    <submittedName>
        <fullName evidence="2">Uncharacterized protein</fullName>
    </submittedName>
</protein>
<organism evidence="2 3">
    <name type="scientific">Pelobates cultripes</name>
    <name type="common">Western spadefoot toad</name>
    <dbReference type="NCBI Taxonomy" id="61616"/>
    <lineage>
        <taxon>Eukaryota</taxon>
        <taxon>Metazoa</taxon>
        <taxon>Chordata</taxon>
        <taxon>Craniata</taxon>
        <taxon>Vertebrata</taxon>
        <taxon>Euteleostomi</taxon>
        <taxon>Amphibia</taxon>
        <taxon>Batrachia</taxon>
        <taxon>Anura</taxon>
        <taxon>Pelobatoidea</taxon>
        <taxon>Pelobatidae</taxon>
        <taxon>Pelobates</taxon>
    </lineage>
</organism>
<feature type="compositionally biased region" description="Polar residues" evidence="1">
    <location>
        <begin position="26"/>
        <end position="36"/>
    </location>
</feature>
<keyword evidence="3" id="KW-1185">Reference proteome</keyword>
<feature type="compositionally biased region" description="Polar residues" evidence="1">
    <location>
        <begin position="91"/>
        <end position="100"/>
    </location>
</feature>
<name>A0AAD1S254_PELCU</name>
<gene>
    <name evidence="2" type="ORF">PECUL_23A017656</name>
</gene>
<dbReference type="EMBL" id="OW240915">
    <property type="protein sequence ID" value="CAH2285704.1"/>
    <property type="molecule type" value="Genomic_DNA"/>
</dbReference>
<evidence type="ECO:0000313" key="2">
    <source>
        <dbReference type="EMBL" id="CAH2285704.1"/>
    </source>
</evidence>
<evidence type="ECO:0000313" key="3">
    <source>
        <dbReference type="Proteomes" id="UP001295444"/>
    </source>
</evidence>
<proteinExistence type="predicted"/>
<dbReference type="AlphaFoldDB" id="A0AAD1S254"/>
<reference evidence="2" key="1">
    <citation type="submission" date="2022-03" db="EMBL/GenBank/DDBJ databases">
        <authorList>
            <person name="Alioto T."/>
            <person name="Alioto T."/>
            <person name="Gomez Garrido J."/>
        </authorList>
    </citation>
    <scope>NUCLEOTIDE SEQUENCE</scope>
</reference>
<feature type="region of interest" description="Disordered" evidence="1">
    <location>
        <begin position="20"/>
        <end position="39"/>
    </location>
</feature>
<sequence length="166" mass="19185">MGIRSFYSVINIKAQEADIAKKNSNKKSQPGQSSSFKECKEIEKDEVEYEYDNAKIISDHDVSSFQIEVASTTSQSNIQLSAYEEDFSDTELPQSAQTSTIDKKAKLQRPDDMSQCATRGPRQPVIKKYSQTKTRTRFRAIRPQWFQSFEWLEYSKMQHTISLAFF</sequence>
<feature type="compositionally biased region" description="Basic and acidic residues" evidence="1">
    <location>
        <begin position="101"/>
        <end position="112"/>
    </location>
</feature>
<dbReference type="Proteomes" id="UP001295444">
    <property type="component" value="Chromosome 04"/>
</dbReference>
<evidence type="ECO:0000256" key="1">
    <source>
        <dbReference type="SAM" id="MobiDB-lite"/>
    </source>
</evidence>
<feature type="region of interest" description="Disordered" evidence="1">
    <location>
        <begin position="89"/>
        <end position="122"/>
    </location>
</feature>